<dbReference type="InterPro" id="IPR050388">
    <property type="entry name" value="ABC_Ni/Peptide_Import"/>
</dbReference>
<evidence type="ECO:0000256" key="9">
    <source>
        <dbReference type="ARBA" id="ARBA00023136"/>
    </source>
</evidence>
<dbReference type="PROSITE" id="PS50893">
    <property type="entry name" value="ABC_TRANSPORTER_2"/>
    <property type="match status" value="1"/>
</dbReference>
<sequence length="279" mass="31062">MTEVKPPPLLSVRELCVDYATPKGLKRAVDRASFTLDANEVLGLAGESGSGKSTVAFAIARLHRPPAFITGGSILLDGTDVLALEGEALRQWRWRDVSVVLQSAMNALNPLLTVEAQFADLFRAHGIRDKAEIRERSAELMRLVGIAPDRLRDYPHRFSGGMRQRLVIAMALALSPKLIIMDEPTTALDVVVQRELLQEVSALRRQLGFSVLFITHDLALMSQFCDRIGIMLNGALVEQGEPEQMIDAPQHPYTRKLWQAIPPLHPPRMPPRRVLEKMP</sequence>
<evidence type="ECO:0000256" key="1">
    <source>
        <dbReference type="ARBA" id="ARBA00004417"/>
    </source>
</evidence>
<evidence type="ECO:0000256" key="4">
    <source>
        <dbReference type="ARBA" id="ARBA00022475"/>
    </source>
</evidence>
<keyword evidence="3" id="KW-0813">Transport</keyword>
<evidence type="ECO:0000313" key="11">
    <source>
        <dbReference type="EMBL" id="GGF28050.1"/>
    </source>
</evidence>
<dbReference type="AlphaFoldDB" id="A0A8J2YVK0"/>
<dbReference type="PANTHER" id="PTHR43297:SF14">
    <property type="entry name" value="ATPASE AAA-TYPE CORE DOMAIN-CONTAINING PROTEIN"/>
    <property type="match status" value="1"/>
</dbReference>
<dbReference type="FunFam" id="3.40.50.300:FF:000016">
    <property type="entry name" value="Oligopeptide ABC transporter ATP-binding component"/>
    <property type="match status" value="1"/>
</dbReference>
<evidence type="ECO:0000256" key="7">
    <source>
        <dbReference type="ARBA" id="ARBA00022840"/>
    </source>
</evidence>
<accession>A0A8J2YVK0</accession>
<name>A0A8J2YVK0_9PROT</name>
<dbReference type="GO" id="GO:0005886">
    <property type="term" value="C:plasma membrane"/>
    <property type="evidence" value="ECO:0007669"/>
    <property type="project" value="UniProtKB-SubCell"/>
</dbReference>
<evidence type="ECO:0000313" key="12">
    <source>
        <dbReference type="Proteomes" id="UP000646365"/>
    </source>
</evidence>
<keyword evidence="7 11" id="KW-0067">ATP-binding</keyword>
<organism evidence="11 12">
    <name type="scientific">Aliidongia dinghuensis</name>
    <dbReference type="NCBI Taxonomy" id="1867774"/>
    <lineage>
        <taxon>Bacteria</taxon>
        <taxon>Pseudomonadati</taxon>
        <taxon>Pseudomonadota</taxon>
        <taxon>Alphaproteobacteria</taxon>
        <taxon>Rhodospirillales</taxon>
        <taxon>Dongiaceae</taxon>
        <taxon>Aliidongia</taxon>
    </lineage>
</organism>
<feature type="domain" description="ABC transporter" evidence="10">
    <location>
        <begin position="12"/>
        <end position="258"/>
    </location>
</feature>
<dbReference type="Pfam" id="PF08352">
    <property type="entry name" value="oligo_HPY"/>
    <property type="match status" value="1"/>
</dbReference>
<dbReference type="Proteomes" id="UP000646365">
    <property type="component" value="Unassembled WGS sequence"/>
</dbReference>
<dbReference type="Gene3D" id="3.40.50.300">
    <property type="entry name" value="P-loop containing nucleotide triphosphate hydrolases"/>
    <property type="match status" value="1"/>
</dbReference>
<evidence type="ECO:0000256" key="2">
    <source>
        <dbReference type="ARBA" id="ARBA00005417"/>
    </source>
</evidence>
<dbReference type="InterPro" id="IPR027417">
    <property type="entry name" value="P-loop_NTPase"/>
</dbReference>
<keyword evidence="5" id="KW-0997">Cell inner membrane</keyword>
<comment type="subcellular location">
    <subcellularLocation>
        <location evidence="1">Cell inner membrane</location>
        <topology evidence="1">Peripheral membrane protein</topology>
    </subcellularLocation>
</comment>
<dbReference type="InterPro" id="IPR013563">
    <property type="entry name" value="Oligopep_ABC_C"/>
</dbReference>
<evidence type="ECO:0000256" key="3">
    <source>
        <dbReference type="ARBA" id="ARBA00022448"/>
    </source>
</evidence>
<comment type="similarity">
    <text evidence="2">Belongs to the ABC transporter superfamily.</text>
</comment>
<dbReference type="GO" id="GO:0055085">
    <property type="term" value="P:transmembrane transport"/>
    <property type="evidence" value="ECO:0007669"/>
    <property type="project" value="UniProtKB-ARBA"/>
</dbReference>
<dbReference type="SMART" id="SM00382">
    <property type="entry name" value="AAA"/>
    <property type="match status" value="1"/>
</dbReference>
<dbReference type="EMBL" id="BMJQ01000010">
    <property type="protein sequence ID" value="GGF28050.1"/>
    <property type="molecule type" value="Genomic_DNA"/>
</dbReference>
<evidence type="ECO:0000256" key="8">
    <source>
        <dbReference type="ARBA" id="ARBA00022967"/>
    </source>
</evidence>
<keyword evidence="4" id="KW-1003">Cell membrane</keyword>
<dbReference type="GO" id="GO:0015833">
    <property type="term" value="P:peptide transport"/>
    <property type="evidence" value="ECO:0007669"/>
    <property type="project" value="InterPro"/>
</dbReference>
<reference evidence="11" key="1">
    <citation type="journal article" date="2014" name="Int. J. Syst. Evol. Microbiol.">
        <title>Complete genome sequence of Corynebacterium casei LMG S-19264T (=DSM 44701T), isolated from a smear-ripened cheese.</title>
        <authorList>
            <consortium name="US DOE Joint Genome Institute (JGI-PGF)"/>
            <person name="Walter F."/>
            <person name="Albersmeier A."/>
            <person name="Kalinowski J."/>
            <person name="Ruckert C."/>
        </authorList>
    </citation>
    <scope>NUCLEOTIDE SEQUENCE</scope>
    <source>
        <strain evidence="11">CGMCC 1.15725</strain>
    </source>
</reference>
<dbReference type="Pfam" id="PF00005">
    <property type="entry name" value="ABC_tran"/>
    <property type="match status" value="1"/>
</dbReference>
<protein>
    <submittedName>
        <fullName evidence="11">Peptide ABC transporter ATP-binding protein</fullName>
    </submittedName>
</protein>
<dbReference type="PROSITE" id="PS00211">
    <property type="entry name" value="ABC_TRANSPORTER_1"/>
    <property type="match status" value="1"/>
</dbReference>
<dbReference type="RefSeq" id="WP_189048572.1">
    <property type="nucleotide sequence ID" value="NZ_BMJQ01000010.1"/>
</dbReference>
<reference evidence="11" key="2">
    <citation type="submission" date="2020-09" db="EMBL/GenBank/DDBJ databases">
        <authorList>
            <person name="Sun Q."/>
            <person name="Zhou Y."/>
        </authorList>
    </citation>
    <scope>NUCLEOTIDE SEQUENCE</scope>
    <source>
        <strain evidence="11">CGMCC 1.15725</strain>
    </source>
</reference>
<evidence type="ECO:0000256" key="6">
    <source>
        <dbReference type="ARBA" id="ARBA00022741"/>
    </source>
</evidence>
<dbReference type="GO" id="GO:0005524">
    <property type="term" value="F:ATP binding"/>
    <property type="evidence" value="ECO:0007669"/>
    <property type="project" value="UniProtKB-KW"/>
</dbReference>
<comment type="caution">
    <text evidence="11">The sequence shown here is derived from an EMBL/GenBank/DDBJ whole genome shotgun (WGS) entry which is preliminary data.</text>
</comment>
<dbReference type="SUPFAM" id="SSF52540">
    <property type="entry name" value="P-loop containing nucleoside triphosphate hydrolases"/>
    <property type="match status" value="1"/>
</dbReference>
<dbReference type="PANTHER" id="PTHR43297">
    <property type="entry name" value="OLIGOPEPTIDE TRANSPORT ATP-BINDING PROTEIN APPD"/>
    <property type="match status" value="1"/>
</dbReference>
<dbReference type="InterPro" id="IPR003593">
    <property type="entry name" value="AAA+_ATPase"/>
</dbReference>
<gene>
    <name evidence="11" type="ORF">GCM10011611_37580</name>
</gene>
<keyword evidence="6" id="KW-0547">Nucleotide-binding</keyword>
<dbReference type="InterPro" id="IPR003439">
    <property type="entry name" value="ABC_transporter-like_ATP-bd"/>
</dbReference>
<evidence type="ECO:0000256" key="5">
    <source>
        <dbReference type="ARBA" id="ARBA00022519"/>
    </source>
</evidence>
<keyword evidence="12" id="KW-1185">Reference proteome</keyword>
<dbReference type="GO" id="GO:0016887">
    <property type="term" value="F:ATP hydrolysis activity"/>
    <property type="evidence" value="ECO:0007669"/>
    <property type="project" value="InterPro"/>
</dbReference>
<proteinExistence type="inferred from homology"/>
<evidence type="ECO:0000259" key="10">
    <source>
        <dbReference type="PROSITE" id="PS50893"/>
    </source>
</evidence>
<keyword evidence="9" id="KW-0472">Membrane</keyword>
<keyword evidence="8" id="KW-1278">Translocase</keyword>
<dbReference type="InterPro" id="IPR017871">
    <property type="entry name" value="ABC_transporter-like_CS"/>
</dbReference>
<dbReference type="CDD" id="cd03257">
    <property type="entry name" value="ABC_NikE_OppD_transporters"/>
    <property type="match status" value="1"/>
</dbReference>